<evidence type="ECO:0000256" key="1">
    <source>
        <dbReference type="SAM" id="MobiDB-lite"/>
    </source>
</evidence>
<protein>
    <submittedName>
        <fullName evidence="2">Uncharacterized protein</fullName>
    </submittedName>
</protein>
<dbReference type="Proteomes" id="UP001166674">
    <property type="component" value="Unassembled WGS sequence"/>
</dbReference>
<reference evidence="2" key="1">
    <citation type="submission" date="2020-03" db="EMBL/GenBank/DDBJ databases">
        <title>Studies in the Genomics of Life Span.</title>
        <authorList>
            <person name="Glass D."/>
        </authorList>
    </citation>
    <scope>NUCLEOTIDE SEQUENCE</scope>
    <source>
        <strain evidence="2">SUZIE</strain>
        <tissue evidence="2">Muscle</tissue>
    </source>
</reference>
<feature type="compositionally biased region" description="Acidic residues" evidence="1">
    <location>
        <begin position="25"/>
        <end position="47"/>
    </location>
</feature>
<dbReference type="AlphaFoldDB" id="A0AA41NFZ9"/>
<organism evidence="2 3">
    <name type="scientific">Sciurus carolinensis</name>
    <name type="common">Eastern gray squirrel</name>
    <dbReference type="NCBI Taxonomy" id="30640"/>
    <lineage>
        <taxon>Eukaryota</taxon>
        <taxon>Metazoa</taxon>
        <taxon>Chordata</taxon>
        <taxon>Craniata</taxon>
        <taxon>Vertebrata</taxon>
        <taxon>Euteleostomi</taxon>
        <taxon>Mammalia</taxon>
        <taxon>Eutheria</taxon>
        <taxon>Euarchontoglires</taxon>
        <taxon>Glires</taxon>
        <taxon>Rodentia</taxon>
        <taxon>Sciuromorpha</taxon>
        <taxon>Sciuridae</taxon>
        <taxon>Sciurinae</taxon>
        <taxon>Sciurini</taxon>
        <taxon>Sciurus</taxon>
    </lineage>
</organism>
<gene>
    <name evidence="2" type="ORF">SUZIE_204120</name>
</gene>
<name>A0AA41NFZ9_SCICA</name>
<dbReference type="EMBL" id="JAATJV010433351">
    <property type="protein sequence ID" value="MBZ3889670.1"/>
    <property type="molecule type" value="Genomic_DNA"/>
</dbReference>
<evidence type="ECO:0000313" key="2">
    <source>
        <dbReference type="EMBL" id="MBZ3889670.1"/>
    </source>
</evidence>
<comment type="caution">
    <text evidence="2">The sequence shown here is derived from an EMBL/GenBank/DDBJ whole genome shotgun (WGS) entry which is preliminary data.</text>
</comment>
<keyword evidence="3" id="KW-1185">Reference proteome</keyword>
<evidence type="ECO:0000313" key="3">
    <source>
        <dbReference type="Proteomes" id="UP001166674"/>
    </source>
</evidence>
<proteinExistence type="predicted"/>
<feature type="region of interest" description="Disordered" evidence="1">
    <location>
        <begin position="1"/>
        <end position="57"/>
    </location>
</feature>
<feature type="compositionally biased region" description="Basic and acidic residues" evidence="1">
    <location>
        <begin position="48"/>
        <end position="57"/>
    </location>
</feature>
<accession>A0AA41NFZ9</accession>
<sequence>MASQAKRQAVGSRALRPPEDPVRYDEEEEENEVEDSEKEEDEDDEVVDKEVNVEFEA</sequence>